<name>A0A017HLG5_9RHOB</name>
<dbReference type="RefSeq" id="WP_037278069.1">
    <property type="nucleotide sequence ID" value="NZ_KK088553.1"/>
</dbReference>
<comment type="caution">
    <text evidence="1">The sequence shown here is derived from an EMBL/GenBank/DDBJ whole genome shotgun (WGS) entry which is preliminary data.</text>
</comment>
<keyword evidence="2" id="KW-1185">Reference proteome</keyword>
<evidence type="ECO:0000313" key="2">
    <source>
        <dbReference type="Proteomes" id="UP000019666"/>
    </source>
</evidence>
<accession>A0A017HLG5</accession>
<dbReference type="Proteomes" id="UP000019666">
    <property type="component" value="Unassembled WGS sequence"/>
</dbReference>
<sequence>MPSSFAGTLMKQFDWSYDGMAWLREREQGGVDSEVVKGFDLRCTNIVRQESRQSDVIFYFTLDGMPAGVEVVSSDSWGHLAGDDLRNLTPWRGQRPN</sequence>
<dbReference type="HOGENOM" id="CLU_2344893_0_0_5"/>
<dbReference type="AlphaFoldDB" id="A0A017HLG5"/>
<reference evidence="1 2" key="1">
    <citation type="submission" date="2013-02" db="EMBL/GenBank/DDBJ databases">
        <authorList>
            <person name="Fiebig A."/>
            <person name="Goeker M."/>
            <person name="Klenk H.-P.P."/>
        </authorList>
    </citation>
    <scope>NUCLEOTIDE SEQUENCE [LARGE SCALE GENOMIC DNA]</scope>
    <source>
        <strain evidence="1 2">DSM 19309</strain>
    </source>
</reference>
<gene>
    <name evidence="1" type="ORF">Rumeso_03297</name>
</gene>
<proteinExistence type="predicted"/>
<protein>
    <submittedName>
        <fullName evidence="1">Uncharacterized protein</fullName>
    </submittedName>
</protein>
<evidence type="ECO:0000313" key="1">
    <source>
        <dbReference type="EMBL" id="EYD75201.1"/>
    </source>
</evidence>
<organism evidence="1 2">
    <name type="scientific">Rubellimicrobium mesophilum DSM 19309</name>
    <dbReference type="NCBI Taxonomy" id="442562"/>
    <lineage>
        <taxon>Bacteria</taxon>
        <taxon>Pseudomonadati</taxon>
        <taxon>Pseudomonadota</taxon>
        <taxon>Alphaproteobacteria</taxon>
        <taxon>Rhodobacterales</taxon>
        <taxon>Roseobacteraceae</taxon>
        <taxon>Rubellimicrobium</taxon>
    </lineage>
</organism>
<dbReference type="EMBL" id="AOSK01000091">
    <property type="protein sequence ID" value="EYD75201.1"/>
    <property type="molecule type" value="Genomic_DNA"/>
</dbReference>